<dbReference type="PANTHER" id="PTHR37691:SF1">
    <property type="entry name" value="BLR3518 PROTEIN"/>
    <property type="match status" value="1"/>
</dbReference>
<dbReference type="SUPFAM" id="SSF75169">
    <property type="entry name" value="DsrEFH-like"/>
    <property type="match status" value="1"/>
</dbReference>
<dbReference type="PANTHER" id="PTHR37691">
    <property type="entry name" value="BLR3518 PROTEIN"/>
    <property type="match status" value="1"/>
</dbReference>
<keyword evidence="1" id="KW-0732">Signal</keyword>
<dbReference type="Proteomes" id="UP000306113">
    <property type="component" value="Unassembled WGS sequence"/>
</dbReference>
<reference evidence="2 3" key="1">
    <citation type="submission" date="2019-04" db="EMBL/GenBank/DDBJ databases">
        <title>Draft genome sequence of Youngimonas vesicularis.</title>
        <authorList>
            <person name="Hameed A."/>
        </authorList>
    </citation>
    <scope>NUCLEOTIDE SEQUENCE [LARGE SCALE GENOMIC DNA]</scope>
    <source>
        <strain evidence="2 3">CC-AMW-E</strain>
    </source>
</reference>
<comment type="caution">
    <text evidence="2">The sequence shown here is derived from an EMBL/GenBank/DDBJ whole genome shotgun (WGS) entry which is preliminary data.</text>
</comment>
<dbReference type="AlphaFoldDB" id="A0A4S3MC99"/>
<dbReference type="RefSeq" id="WP_136338053.1">
    <property type="nucleotide sequence ID" value="NZ_SSMD01000002.1"/>
</dbReference>
<keyword evidence="3" id="KW-1185">Reference proteome</keyword>
<dbReference type="EMBL" id="SSMD01000002">
    <property type="protein sequence ID" value="THD75690.1"/>
    <property type="molecule type" value="Genomic_DNA"/>
</dbReference>
<dbReference type="OrthoDB" id="5794490at2"/>
<name>A0A4S3MC99_9RHOB</name>
<dbReference type="InterPro" id="IPR027396">
    <property type="entry name" value="DsrEFH-like"/>
</dbReference>
<organism evidence="2 3">
    <name type="scientific">Thalassobius vesicularis</name>
    <dbReference type="NCBI Taxonomy" id="1294297"/>
    <lineage>
        <taxon>Bacteria</taxon>
        <taxon>Pseudomonadati</taxon>
        <taxon>Pseudomonadota</taxon>
        <taxon>Alphaproteobacteria</taxon>
        <taxon>Rhodobacterales</taxon>
        <taxon>Roseobacteraceae</taxon>
        <taxon>Thalassovita</taxon>
    </lineage>
</organism>
<evidence type="ECO:0000313" key="3">
    <source>
        <dbReference type="Proteomes" id="UP000306113"/>
    </source>
</evidence>
<sequence>MKKLILAAVLAGAPVFAWAEGVMHKIAVHVNSGDAQVMNIALNNIENVVSYYKSKGDDVTVELVAYGPGLIMLMPGQSPVEERVKTMHLGLDHLQFSACGNTLAKMSKKAGKELSVMEEAQVVPSGVVRLVELQEDGYAYVKP</sequence>
<feature type="signal peptide" evidence="1">
    <location>
        <begin position="1"/>
        <end position="19"/>
    </location>
</feature>
<protein>
    <submittedName>
        <fullName evidence="2">Uncharacterized protein</fullName>
    </submittedName>
</protein>
<gene>
    <name evidence="2" type="ORF">E7681_04335</name>
</gene>
<evidence type="ECO:0000256" key="1">
    <source>
        <dbReference type="SAM" id="SignalP"/>
    </source>
</evidence>
<evidence type="ECO:0000313" key="2">
    <source>
        <dbReference type="EMBL" id="THD75690.1"/>
    </source>
</evidence>
<proteinExistence type="predicted"/>
<feature type="chain" id="PRO_5020318624" evidence="1">
    <location>
        <begin position="20"/>
        <end position="143"/>
    </location>
</feature>
<dbReference type="Gene3D" id="3.40.1260.10">
    <property type="entry name" value="DsrEFH-like"/>
    <property type="match status" value="1"/>
</dbReference>
<accession>A0A4S3MC99</accession>